<dbReference type="Proteomes" id="UP000184267">
    <property type="component" value="Unassembled WGS sequence"/>
</dbReference>
<comment type="caution">
    <text evidence="11">The sequence shown here is derived from an EMBL/GenBank/DDBJ whole genome shotgun (WGS) entry which is preliminary data.</text>
</comment>
<evidence type="ECO:0000256" key="2">
    <source>
        <dbReference type="ARBA" id="ARBA00006055"/>
    </source>
</evidence>
<evidence type="ECO:0000256" key="6">
    <source>
        <dbReference type="ARBA" id="ARBA00023295"/>
    </source>
</evidence>
<feature type="signal peptide" evidence="8">
    <location>
        <begin position="1"/>
        <end position="20"/>
    </location>
</feature>
<reference evidence="11 12" key="1">
    <citation type="submission" date="2016-10" db="EMBL/GenBank/DDBJ databases">
        <title>Genome sequence of the basidiomycete white-rot fungus Trametes pubescens.</title>
        <authorList>
            <person name="Makela M.R."/>
            <person name="Granchi Z."/>
            <person name="Peng M."/>
            <person name="De Vries R.P."/>
            <person name="Grigoriev I."/>
            <person name="Riley R."/>
            <person name="Hilden K."/>
        </authorList>
    </citation>
    <scope>NUCLEOTIDE SEQUENCE [LARGE SCALE GENOMIC DNA]</scope>
    <source>
        <strain evidence="11 12">FBCC735</strain>
    </source>
</reference>
<evidence type="ECO:0000259" key="10">
    <source>
        <dbReference type="Pfam" id="PF10290"/>
    </source>
</evidence>
<feature type="domain" description="Cell wall protein YJL171C/Tos1 C-terminal" evidence="9">
    <location>
        <begin position="113"/>
        <end position="323"/>
    </location>
</feature>
<dbReference type="PANTHER" id="PTHR31737">
    <property type="entry name" value="PROTEIN TOS1"/>
    <property type="match status" value="1"/>
</dbReference>
<dbReference type="Pfam" id="PF10287">
    <property type="entry name" value="YJL171C_Tos1_C"/>
    <property type="match status" value="1"/>
</dbReference>
<dbReference type="PANTHER" id="PTHR31737:SF2">
    <property type="entry name" value="PROTEIN TOS1"/>
    <property type="match status" value="1"/>
</dbReference>
<feature type="chain" id="PRO_5012160065" description="glucan endo-1,3-beta-D-glucosidase" evidence="8">
    <location>
        <begin position="21"/>
        <end position="372"/>
    </location>
</feature>
<dbReference type="EC" id="3.2.1.39" evidence="3"/>
<keyword evidence="4 8" id="KW-0732">Signal</keyword>
<keyword evidence="12" id="KW-1185">Reference proteome</keyword>
<evidence type="ECO:0000256" key="3">
    <source>
        <dbReference type="ARBA" id="ARBA00012780"/>
    </source>
</evidence>
<keyword evidence="7" id="KW-0961">Cell wall biogenesis/degradation</keyword>
<evidence type="ECO:0000259" key="9">
    <source>
        <dbReference type="Pfam" id="PF10287"/>
    </source>
</evidence>
<feature type="domain" description="Cell wall protein YJL171C/Tos1 N-terminal" evidence="10">
    <location>
        <begin position="40"/>
        <end position="107"/>
    </location>
</feature>
<dbReference type="STRING" id="154538.A0A1M2VVW4"/>
<dbReference type="Pfam" id="PF10290">
    <property type="entry name" value="YJL171C_Tos1_N"/>
    <property type="match status" value="1"/>
</dbReference>
<organism evidence="11 12">
    <name type="scientific">Trametes pubescens</name>
    <name type="common">White-rot fungus</name>
    <dbReference type="NCBI Taxonomy" id="154538"/>
    <lineage>
        <taxon>Eukaryota</taxon>
        <taxon>Fungi</taxon>
        <taxon>Dikarya</taxon>
        <taxon>Basidiomycota</taxon>
        <taxon>Agaricomycotina</taxon>
        <taxon>Agaricomycetes</taxon>
        <taxon>Polyporales</taxon>
        <taxon>Polyporaceae</taxon>
        <taxon>Trametes</taxon>
    </lineage>
</organism>
<dbReference type="InterPro" id="IPR018807">
    <property type="entry name" value="YJL171C/Tos1_N"/>
</dbReference>
<dbReference type="GO" id="GO:0042973">
    <property type="term" value="F:glucan endo-1,3-beta-D-glucosidase activity"/>
    <property type="evidence" value="ECO:0007669"/>
    <property type="project" value="UniProtKB-EC"/>
</dbReference>
<evidence type="ECO:0000313" key="11">
    <source>
        <dbReference type="EMBL" id="OJT11741.1"/>
    </source>
</evidence>
<proteinExistence type="inferred from homology"/>
<evidence type="ECO:0000256" key="5">
    <source>
        <dbReference type="ARBA" id="ARBA00022801"/>
    </source>
</evidence>
<evidence type="ECO:0000256" key="8">
    <source>
        <dbReference type="SAM" id="SignalP"/>
    </source>
</evidence>
<evidence type="ECO:0000256" key="1">
    <source>
        <dbReference type="ARBA" id="ARBA00000382"/>
    </source>
</evidence>
<dbReference type="GO" id="GO:0071555">
    <property type="term" value="P:cell wall organization"/>
    <property type="evidence" value="ECO:0007669"/>
    <property type="project" value="UniProtKB-KW"/>
</dbReference>
<gene>
    <name evidence="11" type="ORF">TRAPUB_11729</name>
</gene>
<comment type="catalytic activity">
    <reaction evidence="1">
        <text>Hydrolysis of (1-&gt;3)-beta-D-glucosidic linkages in (1-&gt;3)-beta-D-glucans.</text>
        <dbReference type="EC" id="3.2.1.39"/>
    </reaction>
</comment>
<accession>A0A1M2VVW4</accession>
<protein>
    <recommendedName>
        <fullName evidence="3">glucan endo-1,3-beta-D-glucosidase</fullName>
        <ecNumber evidence="3">3.2.1.39</ecNumber>
    </recommendedName>
</protein>
<keyword evidence="5" id="KW-0378">Hydrolase</keyword>
<dbReference type="OMA" id="STIHDYQ"/>
<dbReference type="EMBL" id="MNAD01000584">
    <property type="protein sequence ID" value="OJT11741.1"/>
    <property type="molecule type" value="Genomic_DNA"/>
</dbReference>
<keyword evidence="6" id="KW-0326">Glycosidase</keyword>
<comment type="similarity">
    <text evidence="2">Belongs to the PGA52 family.</text>
</comment>
<name>A0A1M2VVW4_TRAPU</name>
<evidence type="ECO:0000313" key="12">
    <source>
        <dbReference type="Proteomes" id="UP000184267"/>
    </source>
</evidence>
<dbReference type="AlphaFoldDB" id="A0A1M2VVW4"/>
<sequence>MMRLPPAFTAFVALAALARAQLNTQNLVSPAATSGALTGLKYTSVGATGTYNQVTNMVPGTFPSCTVNPSCVTQPKQISGNLAPFDEEMTFNFRGPLNLDNIAVYQPAGANASSWAQVSTWAAGQAPTNLVFMNNLGGDKSGEFSICGGNSQSFANGAWTDATTAANAEIAKGFLDEDHEINIMTSQTCADSPCDGFSRGTANHGWAASKMLVVTFNMPPSSDASKVPAIWALNAQVVRSAEYGCNCRGVGGPGGCGELDILETLVGADPNQGISEVYSVKGATGTGSAAFFARPTADKVTYGVVFDVQTDSIAIQRLTAWDYSQKTVGRDVIDGYLNAPAMEVSFAKGARKRSELQKARGVVGGHRRRHGF</sequence>
<dbReference type="InterPro" id="IPR018805">
    <property type="entry name" value="YJL171C/Tos1_C"/>
</dbReference>
<evidence type="ECO:0000256" key="7">
    <source>
        <dbReference type="ARBA" id="ARBA00023316"/>
    </source>
</evidence>
<dbReference type="OrthoDB" id="118256at2759"/>
<evidence type="ECO:0000256" key="4">
    <source>
        <dbReference type="ARBA" id="ARBA00022729"/>
    </source>
</evidence>